<reference evidence="2" key="1">
    <citation type="submission" date="2016-06" db="EMBL/GenBank/DDBJ databases">
        <title>Four novel species of enterococci isolated from chicken manure.</title>
        <authorList>
            <person name="Van Tyne D."/>
        </authorList>
    </citation>
    <scope>NUCLEOTIDE SEQUENCE [LARGE SCALE GENOMIC DNA]</scope>
    <source>
        <strain evidence="2">JM9A</strain>
    </source>
</reference>
<accession>A0ABV0EXX1</accession>
<evidence type="ECO:0000313" key="2">
    <source>
        <dbReference type="Proteomes" id="UP001429357"/>
    </source>
</evidence>
<reference evidence="1 2" key="2">
    <citation type="submission" date="2024-02" db="EMBL/GenBank/DDBJ databases">
        <title>The Genome Sequence of Enterococcus diestrammenae JM9A.</title>
        <authorList>
            <person name="Earl A."/>
            <person name="Manson A."/>
            <person name="Gilmore M."/>
            <person name="Sanders J."/>
            <person name="Shea T."/>
            <person name="Howe W."/>
            <person name="Livny J."/>
            <person name="Cuomo C."/>
            <person name="Neafsey D."/>
            <person name="Birren B."/>
        </authorList>
    </citation>
    <scope>NUCLEOTIDE SEQUENCE [LARGE SCALE GENOMIC DNA]</scope>
    <source>
        <strain evidence="1 2">JM9A</strain>
    </source>
</reference>
<dbReference type="EMBL" id="MAEI02000001">
    <property type="protein sequence ID" value="MEO1780550.1"/>
    <property type="molecule type" value="Genomic_DNA"/>
</dbReference>
<sequence length="150" mass="17352">MPAIVYKLIPQDPFFELPEELVVPFEQKMKTINDDNRLEITERVQFIDAGEEFHGICCPFCDAALDPMWWHQKMAAFYARTHGFYDLTVTTPCCEQSTSLNELVYDWPQGFASVSVQTTHEASLPILKEAALELTGVPWRWVKARYEVFD</sequence>
<proteinExistence type="predicted"/>
<evidence type="ECO:0000313" key="1">
    <source>
        <dbReference type="EMBL" id="MEO1780550.1"/>
    </source>
</evidence>
<protein>
    <submittedName>
        <fullName evidence="1">Uncharacterized protein</fullName>
    </submittedName>
</protein>
<name>A0ABV0EXX1_9ENTE</name>
<dbReference type="Proteomes" id="UP001429357">
    <property type="component" value="Unassembled WGS sequence"/>
</dbReference>
<dbReference type="RefSeq" id="WP_161868963.1">
    <property type="nucleotide sequence ID" value="NZ_MAEI02000001.1"/>
</dbReference>
<gene>
    <name evidence="1" type="ORF">BAU18_000089</name>
</gene>
<keyword evidence="2" id="KW-1185">Reference proteome</keyword>
<comment type="caution">
    <text evidence="1">The sequence shown here is derived from an EMBL/GenBank/DDBJ whole genome shotgun (WGS) entry which is preliminary data.</text>
</comment>
<organism evidence="1 2">
    <name type="scientific">Enterococcus diestrammenae</name>
    <dbReference type="NCBI Taxonomy" id="1155073"/>
    <lineage>
        <taxon>Bacteria</taxon>
        <taxon>Bacillati</taxon>
        <taxon>Bacillota</taxon>
        <taxon>Bacilli</taxon>
        <taxon>Lactobacillales</taxon>
        <taxon>Enterococcaceae</taxon>
        <taxon>Enterococcus</taxon>
    </lineage>
</organism>